<gene>
    <name evidence="2" type="ORF">BGZ99_003491</name>
</gene>
<reference evidence="2" key="1">
    <citation type="journal article" date="2020" name="Fungal Divers.">
        <title>Resolving the Mortierellaceae phylogeny through synthesis of multi-gene phylogenetics and phylogenomics.</title>
        <authorList>
            <person name="Vandepol N."/>
            <person name="Liber J."/>
            <person name="Desiro A."/>
            <person name="Na H."/>
            <person name="Kennedy M."/>
            <person name="Barry K."/>
            <person name="Grigoriev I.V."/>
            <person name="Miller A.N."/>
            <person name="O'Donnell K."/>
            <person name="Stajich J.E."/>
            <person name="Bonito G."/>
        </authorList>
    </citation>
    <scope>NUCLEOTIDE SEQUENCE</scope>
    <source>
        <strain evidence="2">REB-010B</strain>
    </source>
</reference>
<dbReference type="OrthoDB" id="2277177at2759"/>
<keyword evidence="3" id="KW-1185">Reference proteome</keyword>
<evidence type="ECO:0000313" key="3">
    <source>
        <dbReference type="Proteomes" id="UP000738325"/>
    </source>
</evidence>
<feature type="compositionally biased region" description="Basic and acidic residues" evidence="1">
    <location>
        <begin position="93"/>
        <end position="108"/>
    </location>
</feature>
<comment type="caution">
    <text evidence="2">The sequence shown here is derived from an EMBL/GenBank/DDBJ whole genome shotgun (WGS) entry which is preliminary data.</text>
</comment>
<evidence type="ECO:0000256" key="1">
    <source>
        <dbReference type="SAM" id="MobiDB-lite"/>
    </source>
</evidence>
<dbReference type="EMBL" id="JAAAIP010000022">
    <property type="protein sequence ID" value="KAG0329107.1"/>
    <property type="molecule type" value="Genomic_DNA"/>
</dbReference>
<dbReference type="Proteomes" id="UP000738325">
    <property type="component" value="Unassembled WGS sequence"/>
</dbReference>
<feature type="compositionally biased region" description="Acidic residues" evidence="1">
    <location>
        <begin position="82"/>
        <end position="92"/>
    </location>
</feature>
<name>A0A9P6RU67_9FUNG</name>
<feature type="compositionally biased region" description="Acidic residues" evidence="1">
    <location>
        <begin position="109"/>
        <end position="122"/>
    </location>
</feature>
<evidence type="ECO:0000313" key="2">
    <source>
        <dbReference type="EMBL" id="KAG0329107.1"/>
    </source>
</evidence>
<dbReference type="AlphaFoldDB" id="A0A9P6RU67"/>
<accession>A0A9P6RU67</accession>
<feature type="region of interest" description="Disordered" evidence="1">
    <location>
        <begin position="74"/>
        <end position="123"/>
    </location>
</feature>
<protein>
    <submittedName>
        <fullName evidence="2">Uncharacterized protein</fullName>
    </submittedName>
</protein>
<organism evidence="2 3">
    <name type="scientific">Dissophora globulifera</name>
    <dbReference type="NCBI Taxonomy" id="979702"/>
    <lineage>
        <taxon>Eukaryota</taxon>
        <taxon>Fungi</taxon>
        <taxon>Fungi incertae sedis</taxon>
        <taxon>Mucoromycota</taxon>
        <taxon>Mortierellomycotina</taxon>
        <taxon>Mortierellomycetes</taxon>
        <taxon>Mortierellales</taxon>
        <taxon>Mortierellaceae</taxon>
        <taxon>Dissophora</taxon>
    </lineage>
</organism>
<proteinExistence type="predicted"/>
<sequence>MQRSNLQILKETATRLNKAWTKNLHKDPENEHFRNQITKHKLENDRHTLHQAVDSVLTKRSRLEYRVEEEILDSALSSENYDTQDEVEQEEQEAQREQNEQEDQRNQDGQDDQEDDDEETDQEQLNKLELEELRANLAEVTHNECDLIMLIMFPMARALIGVFAPHIPTPRMLRIFGSALDNVVAPVRLPMPDIDDSAIMTAVRHCINGDADDASEALRPLHRKLHIMLESLPNTWSKLQKCQGIKPDCPNVIFKV</sequence>